<dbReference type="AlphaFoldDB" id="X1G872"/>
<sequence>MAKKLQPIDYTSRDFDSIRRDLENYAKRYYPDTYKDFNKASFGSLMLDTVSYIGDVLSFYLDYQTNESFLETSIEYNNVVRLAREKGFKLNTSPSSYGLLTFYVQVPSDNTTAGPNLSYAPVLRAGSIFSSTGGGLYTLIEDVDFSVATNQVVVGTVDSTTGNPTNFVIRAQGRAVSGRTLFKETTVGDFQRFLRVDLENSRVAEVLSVTDSEGHEYVEVDHLSQNVVYKAIRNTNTSTNSTVRSILKAVPVARRF</sequence>
<proteinExistence type="predicted"/>
<protein>
    <recommendedName>
        <fullName evidence="2">Baseplate protein J-like domain-containing protein</fullName>
    </recommendedName>
</protein>
<evidence type="ECO:0000313" key="1">
    <source>
        <dbReference type="EMBL" id="GAH41000.1"/>
    </source>
</evidence>
<reference evidence="1" key="1">
    <citation type="journal article" date="2014" name="Front. Microbiol.">
        <title>High frequency of phylogenetically diverse reductive dehalogenase-homologous genes in deep subseafloor sedimentary metagenomes.</title>
        <authorList>
            <person name="Kawai M."/>
            <person name="Futagami T."/>
            <person name="Toyoda A."/>
            <person name="Takaki Y."/>
            <person name="Nishi S."/>
            <person name="Hori S."/>
            <person name="Arai W."/>
            <person name="Tsubouchi T."/>
            <person name="Morono Y."/>
            <person name="Uchiyama I."/>
            <person name="Ito T."/>
            <person name="Fujiyama A."/>
            <person name="Inagaki F."/>
            <person name="Takami H."/>
        </authorList>
    </citation>
    <scope>NUCLEOTIDE SEQUENCE</scope>
    <source>
        <strain evidence="1">Expedition CK06-06</strain>
    </source>
</reference>
<dbReference type="EMBL" id="BARU01007079">
    <property type="protein sequence ID" value="GAH41000.1"/>
    <property type="molecule type" value="Genomic_DNA"/>
</dbReference>
<organism evidence="1">
    <name type="scientific">marine sediment metagenome</name>
    <dbReference type="NCBI Taxonomy" id="412755"/>
    <lineage>
        <taxon>unclassified sequences</taxon>
        <taxon>metagenomes</taxon>
        <taxon>ecological metagenomes</taxon>
    </lineage>
</organism>
<accession>X1G872</accession>
<gene>
    <name evidence="1" type="ORF">S03H2_13963</name>
</gene>
<feature type="non-terminal residue" evidence="1">
    <location>
        <position position="256"/>
    </location>
</feature>
<name>X1G872_9ZZZZ</name>
<evidence type="ECO:0008006" key="2">
    <source>
        <dbReference type="Google" id="ProtNLM"/>
    </source>
</evidence>
<comment type="caution">
    <text evidence="1">The sequence shown here is derived from an EMBL/GenBank/DDBJ whole genome shotgun (WGS) entry which is preliminary data.</text>
</comment>